<gene>
    <name evidence="16" type="primary">RPN2_2</name>
    <name evidence="16" type="ORF">IWQ62_005874</name>
</gene>
<evidence type="ECO:0000313" key="17">
    <source>
        <dbReference type="Proteomes" id="UP001150925"/>
    </source>
</evidence>
<evidence type="ECO:0000259" key="15">
    <source>
        <dbReference type="Pfam" id="PF25147"/>
    </source>
</evidence>
<dbReference type="InterPro" id="IPR055374">
    <property type="entry name" value="Ribophorin_II_3rd"/>
</dbReference>
<evidence type="ECO:0000256" key="6">
    <source>
        <dbReference type="ARBA" id="ARBA00022729"/>
    </source>
</evidence>
<evidence type="ECO:0000256" key="5">
    <source>
        <dbReference type="ARBA" id="ARBA00022692"/>
    </source>
</evidence>
<protein>
    <recommendedName>
        <fullName evidence="11">Ribophorin II</fullName>
    </recommendedName>
    <alternativeName>
        <fullName evidence="10">Ribophorin-2</fullName>
    </alternativeName>
</protein>
<comment type="subcellular location">
    <subcellularLocation>
        <location evidence="2">Endoplasmic reticulum membrane</location>
        <topology evidence="2">Multi-pass membrane protein</topology>
    </subcellularLocation>
</comment>
<comment type="function">
    <text evidence="1">Subunit of the oligosaccharyl transferase (OST) complex that catalyzes the initial transfer of a defined glycan (Glc(3)Man(9)GlcNAc(2) in eukaryotes) from the lipid carrier dolichol-pyrophosphate to an asparagine residue within an Asn-X-Ser/Thr consensus motif in nascent polypeptide chains, the first step in protein N-glycosylation. N-glycosylation occurs cotranslationally and the complex associates with the Sec61 complex at the channel-forming translocon complex that mediates protein translocation across the endoplasmic reticulum (ER). All subunits are required for a maximal enzyme activity.</text>
</comment>
<evidence type="ECO:0000256" key="3">
    <source>
        <dbReference type="ARBA" id="ARBA00004922"/>
    </source>
</evidence>
<evidence type="ECO:0000256" key="13">
    <source>
        <dbReference type="SAM" id="SignalP"/>
    </source>
</evidence>
<keyword evidence="17" id="KW-1185">Reference proteome</keyword>
<accession>A0A9W8ALY0</accession>
<feature type="transmembrane region" description="Helical" evidence="12">
    <location>
        <begin position="268"/>
        <end position="286"/>
    </location>
</feature>
<dbReference type="Pfam" id="PF25147">
    <property type="entry name" value="Ribophorin_II_C"/>
    <property type="match status" value="1"/>
</dbReference>
<keyword evidence="5 12" id="KW-0812">Transmembrane</keyword>
<comment type="pathway">
    <text evidence="3">Protein modification; protein glycosylation.</text>
</comment>
<feature type="transmembrane region" description="Helical" evidence="12">
    <location>
        <begin position="193"/>
        <end position="215"/>
    </location>
</feature>
<comment type="similarity">
    <text evidence="4">Belongs to the SWP1 family.</text>
</comment>
<feature type="chain" id="PRO_5044250236" description="Ribophorin II" evidence="13">
    <location>
        <begin position="24"/>
        <end position="299"/>
    </location>
</feature>
<feature type="signal peptide" evidence="13">
    <location>
        <begin position="1"/>
        <end position="23"/>
    </location>
</feature>
<evidence type="ECO:0000256" key="2">
    <source>
        <dbReference type="ARBA" id="ARBA00004477"/>
    </source>
</evidence>
<sequence length="299" mass="32732">MRFSKLARLAIIPCALLAQCTWAHLTWSISDDAVTVSDDPSGRSFGANDGPLALLPTDTVGFRFQAQLVDDKKSDKRGKPIQAHQAFLLLTHRASGHQVVRVFDSTTAGGYKFTLKPKVLTGAFKQHYGVYDAEVVLGAFKAHQGYRQKIAELDIPAFSSKPKAKKAKTTLDNHFAPKPEITHQHHPEPKQPFVLVSLAFALLCLAPLGGLFKAWQCLGANADLLCSKAAGGKPTCAPGISYAFIGCLASYGILYFLFWTRWNLLDTLFYGFFLTCATIVVGRYALVEVASKRQLLNKA</sequence>
<dbReference type="GO" id="GO:0008250">
    <property type="term" value="C:oligosaccharyltransferase complex"/>
    <property type="evidence" value="ECO:0007669"/>
    <property type="project" value="InterPro"/>
</dbReference>
<dbReference type="PANTHER" id="PTHR12640">
    <property type="entry name" value="RIBOPHORIN II"/>
    <property type="match status" value="1"/>
</dbReference>
<dbReference type="GO" id="GO:0006487">
    <property type="term" value="P:protein N-linked glycosylation"/>
    <property type="evidence" value="ECO:0007669"/>
    <property type="project" value="TreeGrafter"/>
</dbReference>
<keyword evidence="6 13" id="KW-0732">Signal</keyword>
<reference evidence="16" key="1">
    <citation type="submission" date="2022-07" db="EMBL/GenBank/DDBJ databases">
        <title>Phylogenomic reconstructions and comparative analyses of Kickxellomycotina fungi.</title>
        <authorList>
            <person name="Reynolds N.K."/>
            <person name="Stajich J.E."/>
            <person name="Barry K."/>
            <person name="Grigoriev I.V."/>
            <person name="Crous P."/>
            <person name="Smith M.E."/>
        </authorList>
    </citation>
    <scope>NUCLEOTIDE SEQUENCE</scope>
    <source>
        <strain evidence="16">RSA 1196</strain>
    </source>
</reference>
<feature type="domain" description="Ribophorin II third" evidence="14">
    <location>
        <begin position="74"/>
        <end position="154"/>
    </location>
</feature>
<feature type="domain" description="Ribophorin II C-terminal" evidence="15">
    <location>
        <begin position="187"/>
        <end position="293"/>
    </location>
</feature>
<evidence type="ECO:0000256" key="7">
    <source>
        <dbReference type="ARBA" id="ARBA00022824"/>
    </source>
</evidence>
<keyword evidence="7" id="KW-0256">Endoplasmic reticulum</keyword>
<dbReference type="InterPro" id="IPR008814">
    <property type="entry name" value="Swp1"/>
</dbReference>
<evidence type="ECO:0000256" key="4">
    <source>
        <dbReference type="ARBA" id="ARBA00009038"/>
    </source>
</evidence>
<organism evidence="16 17">
    <name type="scientific">Dispira parvispora</name>
    <dbReference type="NCBI Taxonomy" id="1520584"/>
    <lineage>
        <taxon>Eukaryota</taxon>
        <taxon>Fungi</taxon>
        <taxon>Fungi incertae sedis</taxon>
        <taxon>Zoopagomycota</taxon>
        <taxon>Kickxellomycotina</taxon>
        <taxon>Dimargaritomycetes</taxon>
        <taxon>Dimargaritales</taxon>
        <taxon>Dimargaritaceae</taxon>
        <taxon>Dispira</taxon>
    </lineage>
</organism>
<dbReference type="Proteomes" id="UP001150925">
    <property type="component" value="Unassembled WGS sequence"/>
</dbReference>
<dbReference type="Pfam" id="PF23860">
    <property type="entry name" value="Ribophorin_II_3rd"/>
    <property type="match status" value="1"/>
</dbReference>
<dbReference type="PANTHER" id="PTHR12640:SF0">
    <property type="entry name" value="DOLICHYL-DIPHOSPHOOLIGOSACCHARIDE--PROTEIN GLYCOSYLTRANSFERASE SUBUNIT 2"/>
    <property type="match status" value="1"/>
</dbReference>
<dbReference type="EMBL" id="JANBPY010002721">
    <property type="protein sequence ID" value="KAJ1953939.1"/>
    <property type="molecule type" value="Genomic_DNA"/>
</dbReference>
<name>A0A9W8ALY0_9FUNG</name>
<evidence type="ECO:0000256" key="11">
    <source>
        <dbReference type="ARBA" id="ARBA00032139"/>
    </source>
</evidence>
<dbReference type="OrthoDB" id="432292at2759"/>
<dbReference type="InterPro" id="IPR056790">
    <property type="entry name" value="Ribophorin_II_C"/>
</dbReference>
<dbReference type="AlphaFoldDB" id="A0A9W8ALY0"/>
<evidence type="ECO:0000256" key="12">
    <source>
        <dbReference type="SAM" id="Phobius"/>
    </source>
</evidence>
<evidence type="ECO:0000259" key="14">
    <source>
        <dbReference type="Pfam" id="PF23860"/>
    </source>
</evidence>
<evidence type="ECO:0000256" key="1">
    <source>
        <dbReference type="ARBA" id="ARBA00002791"/>
    </source>
</evidence>
<keyword evidence="8 12" id="KW-1133">Transmembrane helix</keyword>
<evidence type="ECO:0000256" key="10">
    <source>
        <dbReference type="ARBA" id="ARBA00030078"/>
    </source>
</evidence>
<evidence type="ECO:0000256" key="8">
    <source>
        <dbReference type="ARBA" id="ARBA00022989"/>
    </source>
</evidence>
<feature type="transmembrane region" description="Helical" evidence="12">
    <location>
        <begin position="236"/>
        <end position="256"/>
    </location>
</feature>
<keyword evidence="9 12" id="KW-0472">Membrane</keyword>
<proteinExistence type="inferred from homology"/>
<keyword evidence="16" id="KW-0647">Proteasome</keyword>
<comment type="caution">
    <text evidence="16">The sequence shown here is derived from an EMBL/GenBank/DDBJ whole genome shotgun (WGS) entry which is preliminary data.</text>
</comment>
<evidence type="ECO:0000256" key="9">
    <source>
        <dbReference type="ARBA" id="ARBA00023136"/>
    </source>
</evidence>
<dbReference type="GO" id="GO:0000502">
    <property type="term" value="C:proteasome complex"/>
    <property type="evidence" value="ECO:0007669"/>
    <property type="project" value="UniProtKB-KW"/>
</dbReference>
<evidence type="ECO:0000313" key="16">
    <source>
        <dbReference type="EMBL" id="KAJ1953939.1"/>
    </source>
</evidence>